<proteinExistence type="predicted"/>
<keyword evidence="3" id="KW-1185">Reference proteome</keyword>
<name>A0A1E1LFL4_9HELO</name>
<feature type="region of interest" description="Disordered" evidence="1">
    <location>
        <begin position="87"/>
        <end position="106"/>
    </location>
</feature>
<comment type="caution">
    <text evidence="2">The sequence shown here is derived from an EMBL/GenBank/DDBJ whole genome shotgun (WGS) entry which is preliminary data.</text>
</comment>
<dbReference type="EMBL" id="FJUW01000049">
    <property type="protein sequence ID" value="CZT09232.1"/>
    <property type="molecule type" value="Genomic_DNA"/>
</dbReference>
<feature type="region of interest" description="Disordered" evidence="1">
    <location>
        <begin position="140"/>
        <end position="171"/>
    </location>
</feature>
<dbReference type="AlphaFoldDB" id="A0A1E1LFL4"/>
<reference evidence="3" key="1">
    <citation type="submission" date="2016-03" db="EMBL/GenBank/DDBJ databases">
        <authorList>
            <person name="Ploux O."/>
        </authorList>
    </citation>
    <scope>NUCLEOTIDE SEQUENCE [LARGE SCALE GENOMIC DNA]</scope>
    <source>
        <strain evidence="3">UK7</strain>
    </source>
</reference>
<sequence length="171" mass="20731">MSDFRLRVRRPLSQEIYSYWTSLHTILKSALWILLLIAIYDSLTRYFAQRRTANSERRRIEDERRICAEIARQQMLAELEELRLKREKERQEREKRKKKEEAEEKEWQRHDTVVKNFLAGMGDEERRRFEAGLEAHKPKFEAGMERLRLLHEKERSEERKKKGKARDSSGA</sequence>
<evidence type="ECO:0000256" key="1">
    <source>
        <dbReference type="SAM" id="MobiDB-lite"/>
    </source>
</evidence>
<protein>
    <submittedName>
        <fullName evidence="2">Uncharacterized protein</fullName>
    </submittedName>
</protein>
<dbReference type="InParanoid" id="A0A1E1LFL4"/>
<evidence type="ECO:0000313" key="3">
    <source>
        <dbReference type="Proteomes" id="UP000178129"/>
    </source>
</evidence>
<dbReference type="Proteomes" id="UP000178129">
    <property type="component" value="Unassembled WGS sequence"/>
</dbReference>
<organism evidence="2 3">
    <name type="scientific">Rhynchosporium graminicola</name>
    <dbReference type="NCBI Taxonomy" id="2792576"/>
    <lineage>
        <taxon>Eukaryota</taxon>
        <taxon>Fungi</taxon>
        <taxon>Dikarya</taxon>
        <taxon>Ascomycota</taxon>
        <taxon>Pezizomycotina</taxon>
        <taxon>Leotiomycetes</taxon>
        <taxon>Helotiales</taxon>
        <taxon>Ploettnerulaceae</taxon>
        <taxon>Rhynchosporium</taxon>
    </lineage>
</organism>
<accession>A0A1E1LFL4</accession>
<gene>
    <name evidence="2" type="ORF">RCO7_04072</name>
</gene>
<feature type="compositionally biased region" description="Basic and acidic residues" evidence="1">
    <location>
        <begin position="140"/>
        <end position="160"/>
    </location>
</feature>
<evidence type="ECO:0000313" key="2">
    <source>
        <dbReference type="EMBL" id="CZT09232.1"/>
    </source>
</evidence>